<name>A0A1H9TDY7_9FIRM</name>
<evidence type="ECO:0000313" key="4">
    <source>
        <dbReference type="Proteomes" id="UP000182471"/>
    </source>
</evidence>
<dbReference type="SUPFAM" id="SSF52540">
    <property type="entry name" value="P-loop containing nucleoside triphosphate hydrolases"/>
    <property type="match status" value="1"/>
</dbReference>
<dbReference type="InterPro" id="IPR001482">
    <property type="entry name" value="T2SS/T4SS_dom"/>
</dbReference>
<sequence>MNVIDVLKNATQKGASDIFIITGRPLTYRINENMILLNDEKLKPDQTKELVSQIYELTSDNNINRLIEHGDDDFSFALPGVSRFRVCTFKQRGSLSAVIRIITFDLPDPKDIGIPETVMNLANIKNGLVLVTGLAGSGKSTTLACIIDKINKEQEKHIITLEDPIEYLHRHEKSIVTQREINTDSYSYLTALRASLRQSPDVILLGEMRDFETMNVAVTAAETGHLIFSTLHTIGASHSIDRITDAFPATQQHQIAIQLSSVLKAVVSQKLLPSVNGTIIPAFEIMFVNPAIRTLIREGKNHQIEGIIYTASSQNMITMDSSIFELYSKGIITKHTAIANANHPDRMIKKINGTL</sequence>
<keyword evidence="4" id="KW-1185">Reference proteome</keyword>
<dbReference type="InterPro" id="IPR050921">
    <property type="entry name" value="T4SS_GSP_E_ATPase"/>
</dbReference>
<dbReference type="EMBL" id="FOGW01000016">
    <property type="protein sequence ID" value="SER95412.1"/>
    <property type="molecule type" value="Genomic_DNA"/>
</dbReference>
<dbReference type="NCBIfam" id="TIGR01420">
    <property type="entry name" value="pilT_fam"/>
    <property type="match status" value="1"/>
</dbReference>
<dbReference type="GO" id="GO:0016887">
    <property type="term" value="F:ATP hydrolysis activity"/>
    <property type="evidence" value="ECO:0007669"/>
    <property type="project" value="InterPro"/>
</dbReference>
<organism evidence="3 4">
    <name type="scientific">Lachnobacterium bovis</name>
    <dbReference type="NCBI Taxonomy" id="140626"/>
    <lineage>
        <taxon>Bacteria</taxon>
        <taxon>Bacillati</taxon>
        <taxon>Bacillota</taxon>
        <taxon>Clostridia</taxon>
        <taxon>Lachnospirales</taxon>
        <taxon>Lachnospiraceae</taxon>
        <taxon>Lachnobacterium</taxon>
    </lineage>
</organism>
<evidence type="ECO:0000256" key="1">
    <source>
        <dbReference type="ARBA" id="ARBA00006611"/>
    </source>
</evidence>
<dbReference type="InterPro" id="IPR003593">
    <property type="entry name" value="AAA+_ATPase"/>
</dbReference>
<dbReference type="Pfam" id="PF00437">
    <property type="entry name" value="T2SSE"/>
    <property type="match status" value="1"/>
</dbReference>
<dbReference type="AlphaFoldDB" id="A0A1H9TDY7"/>
<evidence type="ECO:0000313" key="3">
    <source>
        <dbReference type="EMBL" id="SER95412.1"/>
    </source>
</evidence>
<dbReference type="Proteomes" id="UP000182471">
    <property type="component" value="Unassembled WGS sequence"/>
</dbReference>
<reference evidence="4" key="1">
    <citation type="submission" date="2016-10" db="EMBL/GenBank/DDBJ databases">
        <authorList>
            <person name="Varghese N."/>
            <person name="Submissions S."/>
        </authorList>
    </citation>
    <scope>NUCLEOTIDE SEQUENCE [LARGE SCALE GENOMIC DNA]</scope>
    <source>
        <strain evidence="4">S1b</strain>
    </source>
</reference>
<dbReference type="SMART" id="SM00382">
    <property type="entry name" value="AAA"/>
    <property type="match status" value="1"/>
</dbReference>
<feature type="domain" description="Bacterial type II secretion system protein E" evidence="2">
    <location>
        <begin position="196"/>
        <end position="210"/>
    </location>
</feature>
<comment type="similarity">
    <text evidence="1">Belongs to the GSP E family.</text>
</comment>
<dbReference type="InterPro" id="IPR027417">
    <property type="entry name" value="P-loop_NTPase"/>
</dbReference>
<dbReference type="GO" id="GO:0005524">
    <property type="term" value="F:ATP binding"/>
    <property type="evidence" value="ECO:0007669"/>
    <property type="project" value="InterPro"/>
</dbReference>
<dbReference type="Gene3D" id="3.40.50.300">
    <property type="entry name" value="P-loop containing nucleotide triphosphate hydrolases"/>
    <property type="match status" value="1"/>
</dbReference>
<dbReference type="RefSeq" id="WP_022748296.1">
    <property type="nucleotide sequence ID" value="NZ_FOGW01000016.1"/>
</dbReference>
<dbReference type="InterPro" id="IPR006321">
    <property type="entry name" value="PilT/PilU"/>
</dbReference>
<evidence type="ECO:0000259" key="2">
    <source>
        <dbReference type="PROSITE" id="PS00662"/>
    </source>
</evidence>
<proteinExistence type="inferred from homology"/>
<dbReference type="Gene3D" id="3.30.450.90">
    <property type="match status" value="1"/>
</dbReference>
<protein>
    <submittedName>
        <fullName evidence="3">Twitching motility protein PilT</fullName>
    </submittedName>
</protein>
<dbReference type="CDD" id="cd01131">
    <property type="entry name" value="PilT"/>
    <property type="match status" value="1"/>
</dbReference>
<dbReference type="OrthoDB" id="9808272at2"/>
<dbReference type="PANTHER" id="PTHR30486">
    <property type="entry name" value="TWITCHING MOTILITY PROTEIN PILT"/>
    <property type="match status" value="1"/>
</dbReference>
<dbReference type="PROSITE" id="PS00662">
    <property type="entry name" value="T2SP_E"/>
    <property type="match status" value="1"/>
</dbReference>
<gene>
    <name evidence="3" type="ORF">SAMN02910429_01594</name>
</gene>
<accession>A0A1H9TDY7</accession>